<evidence type="ECO:0000313" key="3">
    <source>
        <dbReference type="Proteomes" id="UP000218231"/>
    </source>
</evidence>
<sequence>MPSGSLPDSVKASVWHTPVCVTLMSTSPFWGGATSISTISSGLPASKATAARDFMFGSPSFLEPDRRLRVPVSISRFGAKHTGWEYDGPHEGVVVIGRRRLACRHPRRLDPATGPIDFHAALLVVPILGDRIGAIYADRAGHPAEADIFQQGVGDGVLDDLVGLRPEPATVEAHIVDDAIGLALAGDPLQMIFDRNAVRQVDGLDAVRLEQIEPLLNEVGDDDGAGTEELRTGGARAADRPRAEDQHILADDIGRLRRPVGSGEPVERGRQHVRKERQITDLRHGRVLVGESQQIEVCIGHEQVIPLPPGPSTQVKAIGAAVDFGVGVLAHVRAHVLAVVAASAADVKGNGHDIADLDIFDVGADLDHLAGHFVAHRHPLGDFKRTSVDVKVAAADVRGDDLENGAVGSFFALWSNQLREFEGVDLHFHRFLEGYDPVACSHQISPAFFHAPPSIDETSIMFLEDKAQLKSIRVTPYAPVLWT</sequence>
<feature type="region of interest" description="Disordered" evidence="1">
    <location>
        <begin position="218"/>
        <end position="243"/>
    </location>
</feature>
<evidence type="ECO:0000313" key="2">
    <source>
        <dbReference type="EMBL" id="PAV66320.1"/>
    </source>
</evidence>
<protein>
    <submittedName>
        <fullName evidence="2">Uncharacterized protein</fullName>
    </submittedName>
</protein>
<dbReference type="EMBL" id="LIAE01010124">
    <property type="protein sequence ID" value="PAV66320.1"/>
    <property type="molecule type" value="Genomic_DNA"/>
</dbReference>
<dbReference type="AlphaFoldDB" id="A0A2A2JXI2"/>
<organism evidence="2 3">
    <name type="scientific">Diploscapter pachys</name>
    <dbReference type="NCBI Taxonomy" id="2018661"/>
    <lineage>
        <taxon>Eukaryota</taxon>
        <taxon>Metazoa</taxon>
        <taxon>Ecdysozoa</taxon>
        <taxon>Nematoda</taxon>
        <taxon>Chromadorea</taxon>
        <taxon>Rhabditida</taxon>
        <taxon>Rhabditina</taxon>
        <taxon>Rhabditomorpha</taxon>
        <taxon>Rhabditoidea</taxon>
        <taxon>Rhabditidae</taxon>
        <taxon>Diploscapter</taxon>
    </lineage>
</organism>
<keyword evidence="3" id="KW-1185">Reference proteome</keyword>
<comment type="caution">
    <text evidence="2">The sequence shown here is derived from an EMBL/GenBank/DDBJ whole genome shotgun (WGS) entry which is preliminary data.</text>
</comment>
<accession>A0A2A2JXI2</accession>
<name>A0A2A2JXI2_9BILA</name>
<reference evidence="2 3" key="1">
    <citation type="journal article" date="2017" name="Curr. Biol.">
        <title>Genome architecture and evolution of a unichromosomal asexual nematode.</title>
        <authorList>
            <person name="Fradin H."/>
            <person name="Zegar C."/>
            <person name="Gutwein M."/>
            <person name="Lucas J."/>
            <person name="Kovtun M."/>
            <person name="Corcoran D."/>
            <person name="Baugh L.R."/>
            <person name="Kiontke K."/>
            <person name="Gunsalus K."/>
            <person name="Fitch D.H."/>
            <person name="Piano F."/>
        </authorList>
    </citation>
    <scope>NUCLEOTIDE SEQUENCE [LARGE SCALE GENOMIC DNA]</scope>
    <source>
        <strain evidence="2">PF1309</strain>
    </source>
</reference>
<dbReference type="Proteomes" id="UP000218231">
    <property type="component" value="Unassembled WGS sequence"/>
</dbReference>
<gene>
    <name evidence="2" type="ORF">WR25_06519</name>
</gene>
<evidence type="ECO:0000256" key="1">
    <source>
        <dbReference type="SAM" id="MobiDB-lite"/>
    </source>
</evidence>
<proteinExistence type="predicted"/>